<feature type="region of interest" description="Disordered" evidence="1">
    <location>
        <begin position="1"/>
        <end position="22"/>
    </location>
</feature>
<dbReference type="EMBL" id="MCFA01000166">
    <property type="protein sequence ID" value="ORY01730.1"/>
    <property type="molecule type" value="Genomic_DNA"/>
</dbReference>
<evidence type="ECO:0000256" key="1">
    <source>
        <dbReference type="SAM" id="MobiDB-lite"/>
    </source>
</evidence>
<sequence>MEDTKVGNAISRTPKRESSLGEPSCLRLHLPTVHLNGALSRSFGNDILSWRLCVHPQFGGTCHGVAANRRQAGLGRHVWPKVGRAHCVKTFGVQGGRVFIVGEREAETWIKFFDRSSFPCLASLAGRDISPVSLGLVASIPLNRHHNSRRRALLLFLFFYPHTLYS</sequence>
<protein>
    <submittedName>
        <fullName evidence="2">Uncharacterized protein</fullName>
    </submittedName>
</protein>
<accession>A0A1Y1YUM7</accession>
<name>A0A1Y1YUM7_9PLEO</name>
<keyword evidence="3" id="KW-1185">Reference proteome</keyword>
<evidence type="ECO:0000313" key="2">
    <source>
        <dbReference type="EMBL" id="ORY01730.1"/>
    </source>
</evidence>
<evidence type="ECO:0000313" key="3">
    <source>
        <dbReference type="Proteomes" id="UP000193144"/>
    </source>
</evidence>
<comment type="caution">
    <text evidence="2">The sequence shown here is derived from an EMBL/GenBank/DDBJ whole genome shotgun (WGS) entry which is preliminary data.</text>
</comment>
<gene>
    <name evidence="2" type="ORF">BCR34DRAFT_90911</name>
</gene>
<proteinExistence type="predicted"/>
<dbReference type="AlphaFoldDB" id="A0A1Y1YUM7"/>
<organism evidence="2 3">
    <name type="scientific">Clohesyomyces aquaticus</name>
    <dbReference type="NCBI Taxonomy" id="1231657"/>
    <lineage>
        <taxon>Eukaryota</taxon>
        <taxon>Fungi</taxon>
        <taxon>Dikarya</taxon>
        <taxon>Ascomycota</taxon>
        <taxon>Pezizomycotina</taxon>
        <taxon>Dothideomycetes</taxon>
        <taxon>Pleosporomycetidae</taxon>
        <taxon>Pleosporales</taxon>
        <taxon>Lindgomycetaceae</taxon>
        <taxon>Clohesyomyces</taxon>
    </lineage>
</organism>
<reference evidence="2 3" key="1">
    <citation type="submission" date="2016-07" db="EMBL/GenBank/DDBJ databases">
        <title>Pervasive Adenine N6-methylation of Active Genes in Fungi.</title>
        <authorList>
            <consortium name="DOE Joint Genome Institute"/>
            <person name="Mondo S.J."/>
            <person name="Dannebaum R.O."/>
            <person name="Kuo R.C."/>
            <person name="Labutti K."/>
            <person name="Haridas S."/>
            <person name="Kuo A."/>
            <person name="Salamov A."/>
            <person name="Ahrendt S.R."/>
            <person name="Lipzen A."/>
            <person name="Sullivan W."/>
            <person name="Andreopoulos W.B."/>
            <person name="Clum A."/>
            <person name="Lindquist E."/>
            <person name="Daum C."/>
            <person name="Ramamoorthy G.K."/>
            <person name="Gryganskyi A."/>
            <person name="Culley D."/>
            <person name="Magnuson J.K."/>
            <person name="James T.Y."/>
            <person name="O'Malley M.A."/>
            <person name="Stajich J.E."/>
            <person name="Spatafora J.W."/>
            <person name="Visel A."/>
            <person name="Grigoriev I.V."/>
        </authorList>
    </citation>
    <scope>NUCLEOTIDE SEQUENCE [LARGE SCALE GENOMIC DNA]</scope>
    <source>
        <strain evidence="2 3">CBS 115471</strain>
    </source>
</reference>
<dbReference type="Proteomes" id="UP000193144">
    <property type="component" value="Unassembled WGS sequence"/>
</dbReference>